<gene>
    <name evidence="3" type="ORF">K0U00_35520</name>
</gene>
<evidence type="ECO:0000259" key="2">
    <source>
        <dbReference type="Pfam" id="PF08544"/>
    </source>
</evidence>
<evidence type="ECO:0000313" key="4">
    <source>
        <dbReference type="Proteomes" id="UP001519887"/>
    </source>
</evidence>
<dbReference type="Pfam" id="PF08544">
    <property type="entry name" value="GHMP_kinases_C"/>
    <property type="match status" value="1"/>
</dbReference>
<sequence>EILIKATEYGALGAALSGAGPTLLTLVDTNSLRKAELEQFLIQTLGRAGIKAETMWLKPCATGPEITILQGEESGGSLLERIKGEVRA</sequence>
<keyword evidence="3" id="KW-0418">Kinase</keyword>
<comment type="caution">
    <text evidence="3">The sequence shown here is derived from an EMBL/GenBank/DDBJ whole genome shotgun (WGS) entry which is preliminary data.</text>
</comment>
<dbReference type="EMBL" id="JAHZIK010001613">
    <property type="protein sequence ID" value="MBW7459378.1"/>
    <property type="molecule type" value="Genomic_DNA"/>
</dbReference>
<dbReference type="SUPFAM" id="SSF55060">
    <property type="entry name" value="GHMP Kinase, C-terminal domain"/>
    <property type="match status" value="1"/>
</dbReference>
<organism evidence="3 4">
    <name type="scientific">Paenibacillus sepulcri</name>
    <dbReference type="NCBI Taxonomy" id="359917"/>
    <lineage>
        <taxon>Bacteria</taxon>
        <taxon>Bacillati</taxon>
        <taxon>Bacillota</taxon>
        <taxon>Bacilli</taxon>
        <taxon>Bacillales</taxon>
        <taxon>Paenibacillaceae</taxon>
        <taxon>Paenibacillus</taxon>
    </lineage>
</organism>
<dbReference type="GO" id="GO:0016301">
    <property type="term" value="F:kinase activity"/>
    <property type="evidence" value="ECO:0007669"/>
    <property type="project" value="UniProtKB-KW"/>
</dbReference>
<feature type="non-terminal residue" evidence="3">
    <location>
        <position position="1"/>
    </location>
</feature>
<feature type="domain" description="GHMP kinase C-terminal" evidence="2">
    <location>
        <begin position="2"/>
        <end position="35"/>
    </location>
</feature>
<dbReference type="Proteomes" id="UP001519887">
    <property type="component" value="Unassembled WGS sequence"/>
</dbReference>
<evidence type="ECO:0000256" key="1">
    <source>
        <dbReference type="ARBA" id="ARBA00022679"/>
    </source>
</evidence>
<dbReference type="InterPro" id="IPR013750">
    <property type="entry name" value="GHMP_kinase_C_dom"/>
</dbReference>
<evidence type="ECO:0000313" key="3">
    <source>
        <dbReference type="EMBL" id="MBW7459378.1"/>
    </source>
</evidence>
<keyword evidence="4" id="KW-1185">Reference proteome</keyword>
<name>A0ABS7CEP1_9BACL</name>
<reference evidence="3 4" key="1">
    <citation type="submission" date="2021-07" db="EMBL/GenBank/DDBJ databases">
        <title>Paenibacillus radiodurans sp. nov., isolated from the southeastern edge of Tengger Desert.</title>
        <authorList>
            <person name="Zhang G."/>
        </authorList>
    </citation>
    <scope>NUCLEOTIDE SEQUENCE [LARGE SCALE GENOMIC DNA]</scope>
    <source>
        <strain evidence="3 4">CCM 7311</strain>
    </source>
</reference>
<proteinExistence type="predicted"/>
<accession>A0ABS7CEP1</accession>
<dbReference type="Gene3D" id="3.30.70.890">
    <property type="entry name" value="GHMP kinase, C-terminal domain"/>
    <property type="match status" value="1"/>
</dbReference>
<keyword evidence="1" id="KW-0808">Transferase</keyword>
<dbReference type="InterPro" id="IPR036554">
    <property type="entry name" value="GHMP_kinase_C_sf"/>
</dbReference>
<protein>
    <submittedName>
        <fullName evidence="3">Homoserine kinase</fullName>
    </submittedName>
</protein>